<reference evidence="2" key="1">
    <citation type="journal article" date="2007" name="PLoS Biol.">
        <title>Rate of evolution in brain-expressed genes in humans and other primates.</title>
        <authorList>
            <person name="Wang H.-Y."/>
            <person name="Chien H.-C."/>
            <person name="Osada N."/>
            <person name="Hashimoto K."/>
            <person name="Sugano S."/>
            <person name="Gojobori T."/>
            <person name="Chou C.-K."/>
            <person name="Tsai S.-F."/>
            <person name="Wu C.-I."/>
            <person name="Shen C.-K.J."/>
        </authorList>
    </citation>
    <scope>NUCLEOTIDE SEQUENCE</scope>
</reference>
<name>I7GAK4_MACFA</name>
<dbReference type="AlphaFoldDB" id="I7GAK4"/>
<accession>I7GAK4</accession>
<keyword evidence="1" id="KW-1133">Transmembrane helix</keyword>
<dbReference type="EMBL" id="AB171576">
    <property type="protein sequence ID" value="BAE88639.1"/>
    <property type="molecule type" value="mRNA"/>
</dbReference>
<proteinExistence type="evidence at transcript level"/>
<keyword evidence="1" id="KW-0472">Membrane</keyword>
<feature type="transmembrane region" description="Helical" evidence="1">
    <location>
        <begin position="20"/>
        <end position="41"/>
    </location>
</feature>
<evidence type="ECO:0000256" key="1">
    <source>
        <dbReference type="SAM" id="Phobius"/>
    </source>
</evidence>
<evidence type="ECO:0000313" key="2">
    <source>
        <dbReference type="EMBL" id="BAE88639.1"/>
    </source>
</evidence>
<protein>
    <submittedName>
        <fullName evidence="2">Macaca fascicularis brain cDNA clone: QflA-14415, similar to human SRB7 suppressor of RNA polymerase B homolog (yeast)(SURB7), mRNA, RefSeq: NM_004264.2</fullName>
    </submittedName>
</protein>
<keyword evidence="1" id="KW-0812">Transmembrane</keyword>
<sequence>MTHCSFNLGSGDSPTSASSLTGTTGMYYHVQLIFFFLSFFFF</sequence>
<organism evidence="2">
    <name type="scientific">Macaca fascicularis</name>
    <name type="common">Crab-eating macaque</name>
    <name type="synonym">Cynomolgus monkey</name>
    <dbReference type="NCBI Taxonomy" id="9541"/>
    <lineage>
        <taxon>Eukaryota</taxon>
        <taxon>Metazoa</taxon>
        <taxon>Chordata</taxon>
        <taxon>Craniata</taxon>
        <taxon>Vertebrata</taxon>
        <taxon>Euteleostomi</taxon>
        <taxon>Mammalia</taxon>
        <taxon>Eutheria</taxon>
        <taxon>Euarchontoglires</taxon>
        <taxon>Primates</taxon>
        <taxon>Haplorrhini</taxon>
        <taxon>Catarrhini</taxon>
        <taxon>Cercopithecidae</taxon>
        <taxon>Cercopithecinae</taxon>
        <taxon>Macaca</taxon>
    </lineage>
</organism>